<dbReference type="PROSITE" id="PS50294">
    <property type="entry name" value="WD_REPEATS_REGION"/>
    <property type="match status" value="1"/>
</dbReference>
<dbReference type="SMART" id="SM00320">
    <property type="entry name" value="WD40"/>
    <property type="match status" value="3"/>
</dbReference>
<name>A0A1M4EB27_9ACTN</name>
<feature type="repeat" description="WD" evidence="3">
    <location>
        <begin position="606"/>
        <end position="641"/>
    </location>
</feature>
<organism evidence="5">
    <name type="scientific">Nonomuraea gerenzanensis</name>
    <dbReference type="NCBI Taxonomy" id="93944"/>
    <lineage>
        <taxon>Bacteria</taxon>
        <taxon>Bacillati</taxon>
        <taxon>Actinomycetota</taxon>
        <taxon>Actinomycetes</taxon>
        <taxon>Streptosporangiales</taxon>
        <taxon>Streptosporangiaceae</taxon>
        <taxon>Nonomuraea</taxon>
    </lineage>
</organism>
<dbReference type="InterPro" id="IPR015943">
    <property type="entry name" value="WD40/YVTN_repeat-like_dom_sf"/>
</dbReference>
<dbReference type="PROSITE" id="PS00678">
    <property type="entry name" value="WD_REPEATS_1"/>
    <property type="match status" value="1"/>
</dbReference>
<dbReference type="PANTHER" id="PTHR19879:SF9">
    <property type="entry name" value="TRANSCRIPTION INITIATION FACTOR TFIID SUBUNIT 5"/>
    <property type="match status" value="1"/>
</dbReference>
<evidence type="ECO:0000259" key="4">
    <source>
        <dbReference type="Pfam" id="PF20703"/>
    </source>
</evidence>
<gene>
    <name evidence="5" type="ORF">BN4615_P5657</name>
</gene>
<evidence type="ECO:0000256" key="3">
    <source>
        <dbReference type="PROSITE-ProRule" id="PRU00221"/>
    </source>
</evidence>
<keyword evidence="1 3" id="KW-0853">WD repeat</keyword>
<dbReference type="AlphaFoldDB" id="A0A1M4EB27"/>
<dbReference type="InterPro" id="IPR011048">
    <property type="entry name" value="Haem_d1_sf"/>
</dbReference>
<dbReference type="InterPro" id="IPR019775">
    <property type="entry name" value="WD40_repeat_CS"/>
</dbReference>
<dbReference type="InterPro" id="IPR049052">
    <property type="entry name" value="nSTAND1"/>
</dbReference>
<dbReference type="PROSITE" id="PS50082">
    <property type="entry name" value="WD_REPEATS_2"/>
    <property type="match status" value="1"/>
</dbReference>
<dbReference type="SUPFAM" id="SSF82171">
    <property type="entry name" value="DPP6 N-terminal domain-like"/>
    <property type="match status" value="1"/>
</dbReference>
<dbReference type="InterPro" id="IPR001680">
    <property type="entry name" value="WD40_rpt"/>
</dbReference>
<dbReference type="Pfam" id="PF20703">
    <property type="entry name" value="nSTAND1"/>
    <property type="match status" value="1"/>
</dbReference>
<protein>
    <submittedName>
        <fullName evidence="5">High-affnity carbon uptake protein Hat/HatR</fullName>
    </submittedName>
</protein>
<proteinExistence type="predicted"/>
<evidence type="ECO:0000313" key="5">
    <source>
        <dbReference type="EMBL" id="SBO96141.1"/>
    </source>
</evidence>
<accession>A0A1M4EB27</accession>
<dbReference type="SUPFAM" id="SSF51004">
    <property type="entry name" value="C-terminal (heme d1) domain of cytochrome cd1-nitrite reductase"/>
    <property type="match status" value="1"/>
</dbReference>
<dbReference type="EMBL" id="LT559118">
    <property type="protein sequence ID" value="SBO96141.1"/>
    <property type="molecule type" value="Genomic_DNA"/>
</dbReference>
<evidence type="ECO:0000256" key="1">
    <source>
        <dbReference type="ARBA" id="ARBA00022574"/>
    </source>
</evidence>
<dbReference type="Gene3D" id="2.130.10.10">
    <property type="entry name" value="YVTN repeat-like/Quinoprotein amine dehydrogenase"/>
    <property type="match status" value="3"/>
</dbReference>
<keyword evidence="2" id="KW-0677">Repeat</keyword>
<evidence type="ECO:0000256" key="2">
    <source>
        <dbReference type="ARBA" id="ARBA00022737"/>
    </source>
</evidence>
<dbReference type="PANTHER" id="PTHR19879">
    <property type="entry name" value="TRANSCRIPTION INITIATION FACTOR TFIID"/>
    <property type="match status" value="1"/>
</dbReference>
<dbReference type="Pfam" id="PF00400">
    <property type="entry name" value="WD40"/>
    <property type="match status" value="1"/>
</dbReference>
<sequence length="1263" mass="135806">MDAPDEVAPDVPADREGVHLHAQASGQGRVFQAGRDQHFHYREGTRARTHTEPGEVLDECPYPGLAAFDQAHARWFFGRDRLTADLIDRLDRRLRSGGPQLVVASSGAGKSSLLRAGLLPKLADGALPGSARWTKLLFTPTASPMHALATQLSAIAAEPSPAPSPELLAEAPAAEELAADPQACRALLEGLSAGRDGLLLVVDQFEEVFTLCGDVEQRRTFIDLLGGFAAHRDGGSALLVIGVRADFYAACADFPALKAALQDAPVVVGAMSDEELREAITFPAQDVGLDIEPGLLHVLLRDLGTDGDGRTGYQAGKLPLLAHALRACWQQRSGGTLTVEGYESAGGIQHAISTTADQAYDSLDAAGRRMARSLFLRLIRIGDGTGESRRRLSRADLIDASADPVLAATVVNVFTEVRLLTQHLETVEITHEALLRSWPQLRRWIDDDRAGRLVQQELDESATAWDRESRDPSLLYRGSRLGVATDWAAKASADDLSPVVKAFLESSVTRQRRAARRRTATIVFLTVLALLASTAAVVAADQWNTAVARDRINLARQLAAKAEALLATRLDTAQLLAVAAYELDQNPQTRDAIFQATTVSPHLAKFLYASSRVTALGSSADGRFLVTGAHDGDVRLWDLSTFAGQSLSRLRGPIIDVAVDAGGEAIAYTDGESVQVWRRETGARTVTGPSGLVPDAVGLSPTHRYVVVSYSGDPTSTHRSLIAVHEETTGRTRTARSALNLSKSGEIVFTGENEAIIYNRFNAWERWSVPELTGRPPAAAFVPVDLPAVAAISPKGRFFAAAWGETRVPIWRTDSVPRTSPTRGLTGAASGYNPTAIAVSADGDRLAVADTGRIQVSTTAKNEPTDSKVLTGNNAINPHGLAFLGDSADRLVSASGHILAIWDLNQVTRLGRRMSIPLKWSCMACSGPALAVRPGHDDVLVTSDSGPPQAILAGLGGDTFWSRRLKGAYAYAAWSPDGQRLLLVENEGRTEIRGPAPDWPVITSWETGEDYLLGAAWTPDGRGIITVRDPGDIVLLDAGSGRVIHTLPHSADRRRHLSQNYGTAGTADIDPSTMTVVFKEFSARLDAEVLRVVDMASGRERLIEGDSVVGIAFTQGRLLIQRRTGDLEVRDAHTTRLLRRLPENGHYVGGIWADQNGTVGRLRADGAIVLTDLASETDIAEIGLPPEPPYVKTAIAFLPGGKRLVAVTEPHHERRARLVLWEYSEDKMLQAACAAVGRTLSAEERKLYLGSNALDDDPCPERS</sequence>
<reference evidence="5" key="1">
    <citation type="submission" date="2016-04" db="EMBL/GenBank/DDBJ databases">
        <authorList>
            <person name="Evans L.H."/>
            <person name="Alamgir A."/>
            <person name="Owens N."/>
            <person name="Weber N.D."/>
            <person name="Virtaneva K."/>
            <person name="Barbian K."/>
            <person name="Babar A."/>
            <person name="Rosenke K."/>
        </authorList>
    </citation>
    <scope>NUCLEOTIDE SEQUENCE</scope>
    <source>
        <strain evidence="5">Nono1</strain>
    </source>
</reference>
<feature type="domain" description="Novel STAND NTPase 1" evidence="4">
    <location>
        <begin position="61"/>
        <end position="472"/>
    </location>
</feature>